<accession>A0AAV4Q5T8</accession>
<feature type="region of interest" description="Disordered" evidence="1">
    <location>
        <begin position="28"/>
        <end position="87"/>
    </location>
</feature>
<dbReference type="Proteomes" id="UP001054945">
    <property type="component" value="Unassembled WGS sequence"/>
</dbReference>
<keyword evidence="3" id="KW-1185">Reference proteome</keyword>
<reference evidence="2 3" key="1">
    <citation type="submission" date="2021-06" db="EMBL/GenBank/DDBJ databases">
        <title>Caerostris extrusa draft genome.</title>
        <authorList>
            <person name="Kono N."/>
            <person name="Arakawa K."/>
        </authorList>
    </citation>
    <scope>NUCLEOTIDE SEQUENCE [LARGE SCALE GENOMIC DNA]</scope>
</reference>
<protein>
    <submittedName>
        <fullName evidence="2">Uncharacterized protein</fullName>
    </submittedName>
</protein>
<dbReference type="AlphaFoldDB" id="A0AAV4Q5T8"/>
<evidence type="ECO:0000313" key="2">
    <source>
        <dbReference type="EMBL" id="GIY04672.1"/>
    </source>
</evidence>
<name>A0AAV4Q5T8_CAEEX</name>
<organism evidence="2 3">
    <name type="scientific">Caerostris extrusa</name>
    <name type="common">Bark spider</name>
    <name type="synonym">Caerostris bankana</name>
    <dbReference type="NCBI Taxonomy" id="172846"/>
    <lineage>
        <taxon>Eukaryota</taxon>
        <taxon>Metazoa</taxon>
        <taxon>Ecdysozoa</taxon>
        <taxon>Arthropoda</taxon>
        <taxon>Chelicerata</taxon>
        <taxon>Arachnida</taxon>
        <taxon>Araneae</taxon>
        <taxon>Araneomorphae</taxon>
        <taxon>Entelegynae</taxon>
        <taxon>Araneoidea</taxon>
        <taxon>Araneidae</taxon>
        <taxon>Caerostris</taxon>
    </lineage>
</organism>
<dbReference type="EMBL" id="BPLR01005740">
    <property type="protein sequence ID" value="GIY04672.1"/>
    <property type="molecule type" value="Genomic_DNA"/>
</dbReference>
<gene>
    <name evidence="2" type="ORF">CEXT_368841</name>
</gene>
<sequence length="87" mass="9220">MAGFNFVPWADSLLANLPSRPGAVEPGAREAVAGVGSEGVQPARGGRGPLQRHWPRALSADPRRLQPAHQSLQRGSALRPPQLPQAE</sequence>
<comment type="caution">
    <text evidence="2">The sequence shown here is derived from an EMBL/GenBank/DDBJ whole genome shotgun (WGS) entry which is preliminary data.</text>
</comment>
<evidence type="ECO:0000256" key="1">
    <source>
        <dbReference type="SAM" id="MobiDB-lite"/>
    </source>
</evidence>
<evidence type="ECO:0000313" key="3">
    <source>
        <dbReference type="Proteomes" id="UP001054945"/>
    </source>
</evidence>
<proteinExistence type="predicted"/>